<accession>A0AAC9D310</accession>
<dbReference type="AlphaFoldDB" id="A0AAC9D310"/>
<reference evidence="2 3" key="1">
    <citation type="submission" date="2016-08" db="EMBL/GenBank/DDBJ databases">
        <title>Complete genome sequence of Flavobacterium johnsoniae strain GSE09, a volatile-producing biocontrol agent isolated from cucumber (Cucumis sativus).</title>
        <authorList>
            <person name="Jeong J.-J."/>
            <person name="Oh J.Y."/>
            <person name="Jim Y.J."/>
            <person name="Sang M.K."/>
            <person name="Kim K.D."/>
        </authorList>
    </citation>
    <scope>NUCLEOTIDE SEQUENCE [LARGE SCALE GENOMIC DNA]</scope>
    <source>
        <strain evidence="2 3">GSE09</strain>
    </source>
</reference>
<keyword evidence="1" id="KW-0472">Membrane</keyword>
<proteinExistence type="predicted"/>
<dbReference type="Proteomes" id="UP000093276">
    <property type="component" value="Chromosome"/>
</dbReference>
<protein>
    <submittedName>
        <fullName evidence="2">Uncharacterized protein</fullName>
    </submittedName>
</protein>
<dbReference type="GeneID" id="301552808"/>
<dbReference type="EMBL" id="CP016907">
    <property type="protein sequence ID" value="AOC97051.1"/>
    <property type="molecule type" value="Genomic_DNA"/>
</dbReference>
<feature type="transmembrane region" description="Helical" evidence="1">
    <location>
        <begin position="24"/>
        <end position="43"/>
    </location>
</feature>
<name>A0AAC9D310_9FLAO</name>
<keyword evidence="1" id="KW-1133">Transmembrane helix</keyword>
<dbReference type="KEGG" id="fjg:BB050_03973"/>
<evidence type="ECO:0000313" key="3">
    <source>
        <dbReference type="Proteomes" id="UP000093276"/>
    </source>
</evidence>
<organism evidence="2 3">
    <name type="scientific">Flavobacterium anhuiense</name>
    <dbReference type="NCBI Taxonomy" id="459526"/>
    <lineage>
        <taxon>Bacteria</taxon>
        <taxon>Pseudomonadati</taxon>
        <taxon>Bacteroidota</taxon>
        <taxon>Flavobacteriia</taxon>
        <taxon>Flavobacteriales</taxon>
        <taxon>Flavobacteriaceae</taxon>
        <taxon>Flavobacterium</taxon>
    </lineage>
</organism>
<keyword evidence="1" id="KW-0812">Transmembrane</keyword>
<sequence length="46" mass="5362">MKKDKKYKVYKNASAIKSRKRKDTIINVMVLSIITFITVLLISEMT</sequence>
<evidence type="ECO:0000256" key="1">
    <source>
        <dbReference type="SAM" id="Phobius"/>
    </source>
</evidence>
<gene>
    <name evidence="2" type="ORF">BB050_03973</name>
</gene>
<evidence type="ECO:0000313" key="2">
    <source>
        <dbReference type="EMBL" id="AOC97051.1"/>
    </source>
</evidence>
<dbReference type="RefSeq" id="WP_157498517.1">
    <property type="nucleotide sequence ID" value="NZ_CP016907.1"/>
</dbReference>